<gene>
    <name evidence="3" type="ORF">L873DRAFT_1839909</name>
</gene>
<organism evidence="3 4">
    <name type="scientific">Choiromyces venosus 120613-1</name>
    <dbReference type="NCBI Taxonomy" id="1336337"/>
    <lineage>
        <taxon>Eukaryota</taxon>
        <taxon>Fungi</taxon>
        <taxon>Dikarya</taxon>
        <taxon>Ascomycota</taxon>
        <taxon>Pezizomycotina</taxon>
        <taxon>Pezizomycetes</taxon>
        <taxon>Pezizales</taxon>
        <taxon>Tuberaceae</taxon>
        <taxon>Choiromyces</taxon>
    </lineage>
</organism>
<evidence type="ECO:0000256" key="1">
    <source>
        <dbReference type="SAM" id="MobiDB-lite"/>
    </source>
</evidence>
<dbReference type="AlphaFoldDB" id="A0A3N4K463"/>
<sequence>MKGTTDYLDLHVASHEHWGISCQALTKISSYLPDEYEQLVINWLRFNRCNSQPRNIFKKSRITSDIGQFRLSNILNLDETPIPFAYLDGHTYNLKGSKTISGKTDQSGWDKSDDQGVIKQREQHLWHPGVTVKFNETAYNNEELFLHIIDEELIPTLQEAPEVLQCLHSASITTSLIPSGCTGLLQPLDTAVNKPFKQYLREFTDAYTLQKQSIIQKWSTGNKRIMVTHVVSEAWALFQQEKKELITKAFQDVGVTLPVDGSQDKDIHIKGFNNITVGDWNSDILLPPTLCPSESYQPLSLESSYHDALEFFWTCKDYTHHPIDGSSSTSQPHPLPAGGTVLEF</sequence>
<evidence type="ECO:0000313" key="4">
    <source>
        <dbReference type="Proteomes" id="UP000276215"/>
    </source>
</evidence>
<reference evidence="3 4" key="1">
    <citation type="journal article" date="2018" name="Nat. Ecol. Evol.">
        <title>Pezizomycetes genomes reveal the molecular basis of ectomycorrhizal truffle lifestyle.</title>
        <authorList>
            <person name="Murat C."/>
            <person name="Payen T."/>
            <person name="Noel B."/>
            <person name="Kuo A."/>
            <person name="Morin E."/>
            <person name="Chen J."/>
            <person name="Kohler A."/>
            <person name="Krizsan K."/>
            <person name="Balestrini R."/>
            <person name="Da Silva C."/>
            <person name="Montanini B."/>
            <person name="Hainaut M."/>
            <person name="Levati E."/>
            <person name="Barry K.W."/>
            <person name="Belfiori B."/>
            <person name="Cichocki N."/>
            <person name="Clum A."/>
            <person name="Dockter R.B."/>
            <person name="Fauchery L."/>
            <person name="Guy J."/>
            <person name="Iotti M."/>
            <person name="Le Tacon F."/>
            <person name="Lindquist E.A."/>
            <person name="Lipzen A."/>
            <person name="Malagnac F."/>
            <person name="Mello A."/>
            <person name="Molinier V."/>
            <person name="Miyauchi S."/>
            <person name="Poulain J."/>
            <person name="Riccioni C."/>
            <person name="Rubini A."/>
            <person name="Sitrit Y."/>
            <person name="Splivallo R."/>
            <person name="Traeger S."/>
            <person name="Wang M."/>
            <person name="Zifcakova L."/>
            <person name="Wipf D."/>
            <person name="Zambonelli A."/>
            <person name="Paolocci F."/>
            <person name="Nowrousian M."/>
            <person name="Ottonello S."/>
            <person name="Baldrian P."/>
            <person name="Spatafora J.W."/>
            <person name="Henrissat B."/>
            <person name="Nagy L.G."/>
            <person name="Aury J.M."/>
            <person name="Wincker P."/>
            <person name="Grigoriev I.V."/>
            <person name="Bonfante P."/>
            <person name="Martin F.M."/>
        </authorList>
    </citation>
    <scope>NUCLEOTIDE SEQUENCE [LARGE SCALE GENOMIC DNA]</scope>
    <source>
        <strain evidence="3 4">120613-1</strain>
    </source>
</reference>
<feature type="domain" description="DDE-1" evidence="2">
    <location>
        <begin position="161"/>
        <end position="241"/>
    </location>
</feature>
<protein>
    <recommendedName>
        <fullName evidence="2">DDE-1 domain-containing protein</fullName>
    </recommendedName>
</protein>
<dbReference type="Pfam" id="PF03184">
    <property type="entry name" value="DDE_1"/>
    <property type="match status" value="1"/>
</dbReference>
<dbReference type="OrthoDB" id="5427804at2759"/>
<dbReference type="EMBL" id="ML120353">
    <property type="protein sequence ID" value="RPB05356.1"/>
    <property type="molecule type" value="Genomic_DNA"/>
</dbReference>
<dbReference type="Proteomes" id="UP000276215">
    <property type="component" value="Unassembled WGS sequence"/>
</dbReference>
<name>A0A3N4K463_9PEZI</name>
<evidence type="ECO:0000259" key="2">
    <source>
        <dbReference type="Pfam" id="PF03184"/>
    </source>
</evidence>
<feature type="region of interest" description="Disordered" evidence="1">
    <location>
        <begin position="324"/>
        <end position="344"/>
    </location>
</feature>
<keyword evidence="4" id="KW-1185">Reference proteome</keyword>
<proteinExistence type="predicted"/>
<evidence type="ECO:0000313" key="3">
    <source>
        <dbReference type="EMBL" id="RPB05356.1"/>
    </source>
</evidence>
<accession>A0A3N4K463</accession>
<dbReference type="InterPro" id="IPR004875">
    <property type="entry name" value="DDE_SF_endonuclease_dom"/>
</dbReference>
<dbReference type="GO" id="GO:0003676">
    <property type="term" value="F:nucleic acid binding"/>
    <property type="evidence" value="ECO:0007669"/>
    <property type="project" value="InterPro"/>
</dbReference>